<name>A0A943UVJ6_9ACTN</name>
<sequence length="408" mass="46479">MAYRNFSKEFIEQFEADRAAGRTNPFRTDDAQALRRNPARDMSPRLHRPPFVRDIDKILNVAPYNRYAGKTQVFSFVRNDDISRRGLHVQLVARTARTISRMLGLNEDLAEAIALGHDLGHTPFGHAGERILNDLYHADTGRFFNHNVHSVRVLDTLYARNVTLQTLDGILCHNGESSQKEFKLGDTHDFATFGALAESCDVDERAIGRLRPSTLEGCVVRISDMIAYVGKDRQDAMGVGSLADDSGFSGGALGVQNAEIINNLTVDIVEHSYMRESIAMSDEAFASLKTAKAENYERIYLADEQGDVYEDEIRPMFCELYEAISADLAAHDESAPVYRHFIERIERQRSLYDENRPYRREEPHRIAVDYLASMTDEYFLAAHRFMCPNSAHAVEFRDYFHGMQRRRP</sequence>
<keyword evidence="1" id="KW-0378">Hydrolase</keyword>
<dbReference type="PROSITE" id="PS51831">
    <property type="entry name" value="HD"/>
    <property type="match status" value="1"/>
</dbReference>
<dbReference type="InterPro" id="IPR006674">
    <property type="entry name" value="HD_domain"/>
</dbReference>
<dbReference type="InterPro" id="IPR051094">
    <property type="entry name" value="Diverse_Catalytic_Enzymes"/>
</dbReference>
<dbReference type="AlphaFoldDB" id="A0A943UVJ6"/>
<dbReference type="InterPro" id="IPR026875">
    <property type="entry name" value="PHydrolase_assoc_dom"/>
</dbReference>
<organism evidence="3 4">
    <name type="scientific">Slackia piriformis</name>
    <dbReference type="NCBI Taxonomy" id="626934"/>
    <lineage>
        <taxon>Bacteria</taxon>
        <taxon>Bacillati</taxon>
        <taxon>Actinomycetota</taxon>
        <taxon>Coriobacteriia</taxon>
        <taxon>Eggerthellales</taxon>
        <taxon>Eggerthellaceae</taxon>
        <taxon>Slackia</taxon>
    </lineage>
</organism>
<evidence type="ECO:0000256" key="1">
    <source>
        <dbReference type="ARBA" id="ARBA00022801"/>
    </source>
</evidence>
<dbReference type="Pfam" id="PF13286">
    <property type="entry name" value="HD_assoc"/>
    <property type="match status" value="1"/>
</dbReference>
<dbReference type="Gene3D" id="1.10.3210.10">
    <property type="entry name" value="Hypothetical protein af1432"/>
    <property type="match status" value="1"/>
</dbReference>
<dbReference type="PANTHER" id="PTHR35795:SF1">
    <property type="entry name" value="BIS(5'-NUCLEOSYL)-TETRAPHOSPHATASE, SYMMETRICAL"/>
    <property type="match status" value="1"/>
</dbReference>
<feature type="domain" description="HD" evidence="2">
    <location>
        <begin position="85"/>
        <end position="203"/>
    </location>
</feature>
<reference evidence="3" key="1">
    <citation type="submission" date="2021-02" db="EMBL/GenBank/DDBJ databases">
        <title>Infant gut strain persistence is associated with maternal origin, phylogeny, and functional potential including surface adhesion and iron acquisition.</title>
        <authorList>
            <person name="Lou Y.C."/>
        </authorList>
    </citation>
    <scope>NUCLEOTIDE SEQUENCE</scope>
    <source>
        <strain evidence="3">L2_039_000G1_dasL2_039_000G1_concoct_11</strain>
    </source>
</reference>
<dbReference type="PANTHER" id="PTHR35795">
    <property type="entry name" value="SLR1885 PROTEIN"/>
    <property type="match status" value="1"/>
</dbReference>
<dbReference type="Proteomes" id="UP000727506">
    <property type="component" value="Unassembled WGS sequence"/>
</dbReference>
<comment type="caution">
    <text evidence="3">The sequence shown here is derived from an EMBL/GenBank/DDBJ whole genome shotgun (WGS) entry which is preliminary data.</text>
</comment>
<protein>
    <submittedName>
        <fullName evidence="3">HD domain-containing protein</fullName>
    </submittedName>
</protein>
<gene>
    <name evidence="3" type="ORF">KH142_00265</name>
</gene>
<dbReference type="InterPro" id="IPR003607">
    <property type="entry name" value="HD/PDEase_dom"/>
</dbReference>
<proteinExistence type="predicted"/>
<evidence type="ECO:0000313" key="3">
    <source>
        <dbReference type="EMBL" id="MBS6939924.1"/>
    </source>
</evidence>
<dbReference type="EMBL" id="JAGZSV010000002">
    <property type="protein sequence ID" value="MBS6939924.1"/>
    <property type="molecule type" value="Genomic_DNA"/>
</dbReference>
<evidence type="ECO:0000313" key="4">
    <source>
        <dbReference type="Proteomes" id="UP000727506"/>
    </source>
</evidence>
<dbReference type="Pfam" id="PF01966">
    <property type="entry name" value="HD"/>
    <property type="match status" value="1"/>
</dbReference>
<evidence type="ECO:0000259" key="2">
    <source>
        <dbReference type="PROSITE" id="PS51831"/>
    </source>
</evidence>
<dbReference type="CDD" id="cd00077">
    <property type="entry name" value="HDc"/>
    <property type="match status" value="1"/>
</dbReference>
<dbReference type="GO" id="GO:0016787">
    <property type="term" value="F:hydrolase activity"/>
    <property type="evidence" value="ECO:0007669"/>
    <property type="project" value="UniProtKB-KW"/>
</dbReference>
<dbReference type="SUPFAM" id="SSF109604">
    <property type="entry name" value="HD-domain/PDEase-like"/>
    <property type="match status" value="1"/>
</dbReference>
<accession>A0A943UVJ6</accession>